<dbReference type="SUPFAM" id="SSF51735">
    <property type="entry name" value="NAD(P)-binding Rossmann-fold domains"/>
    <property type="match status" value="1"/>
</dbReference>
<dbReference type="InterPro" id="IPR002347">
    <property type="entry name" value="SDR_fam"/>
</dbReference>
<protein>
    <submittedName>
        <fullName evidence="1">Short-chain dehydrogenase/reductase SDR</fullName>
    </submittedName>
</protein>
<name>A0A059FRF5_9PROT</name>
<dbReference type="Proteomes" id="UP000025171">
    <property type="component" value="Unassembled WGS sequence"/>
</dbReference>
<reference evidence="1 2" key="1">
    <citation type="journal article" date="2014" name="Antonie Van Leeuwenhoek">
        <title>Hyphomonas beringensis sp. nov. and Hyphomonas chukchiensis sp. nov., isolated from surface seawater of the Bering Sea and Chukchi Sea.</title>
        <authorList>
            <person name="Li C."/>
            <person name="Lai Q."/>
            <person name="Li G."/>
            <person name="Dong C."/>
            <person name="Wang J."/>
            <person name="Liao Y."/>
            <person name="Shao Z."/>
        </authorList>
    </citation>
    <scope>NUCLEOTIDE SEQUENCE [LARGE SCALE GENOMIC DNA]</scope>
    <source>
        <strain evidence="1 2">MHS-2</strain>
    </source>
</reference>
<sequence>MQVDLSGKRALVTGSTRGIGHAIARRLAKGGACTIINGRTEAAVLASTDEMQRLVSAGIFEATSGATWRADCGNLTSIS</sequence>
<evidence type="ECO:0000313" key="1">
    <source>
        <dbReference type="EMBL" id="KCZ93197.1"/>
    </source>
</evidence>
<proteinExistence type="predicted"/>
<accession>A0A059FRF5</accession>
<dbReference type="Gene3D" id="3.40.50.720">
    <property type="entry name" value="NAD(P)-binding Rossmann-like Domain"/>
    <property type="match status" value="1"/>
</dbReference>
<dbReference type="EMBL" id="ARYK01000002">
    <property type="protein sequence ID" value="KCZ93197.1"/>
    <property type="molecule type" value="Genomic_DNA"/>
</dbReference>
<dbReference type="AlphaFoldDB" id="A0A059FRF5"/>
<comment type="caution">
    <text evidence="1">The sequence shown here is derived from an EMBL/GenBank/DDBJ whole genome shotgun (WGS) entry which is preliminary data.</text>
</comment>
<dbReference type="PATRIC" id="fig|1280950.3.peg.1019"/>
<evidence type="ECO:0000313" key="2">
    <source>
        <dbReference type="Proteomes" id="UP000025171"/>
    </source>
</evidence>
<gene>
    <name evidence="1" type="ORF">HJO_05060</name>
</gene>
<organism evidence="1 2">
    <name type="scientific">Hyphomonas johnsonii MHS-2</name>
    <dbReference type="NCBI Taxonomy" id="1280950"/>
    <lineage>
        <taxon>Bacteria</taxon>
        <taxon>Pseudomonadati</taxon>
        <taxon>Pseudomonadota</taxon>
        <taxon>Alphaproteobacteria</taxon>
        <taxon>Hyphomonadales</taxon>
        <taxon>Hyphomonadaceae</taxon>
        <taxon>Hyphomonas</taxon>
    </lineage>
</organism>
<dbReference type="Pfam" id="PF00106">
    <property type="entry name" value="adh_short"/>
    <property type="match status" value="1"/>
</dbReference>
<dbReference type="STRING" id="1280950.HJO_05060"/>
<keyword evidence="2" id="KW-1185">Reference proteome</keyword>
<dbReference type="eggNOG" id="COG1028">
    <property type="taxonomic scope" value="Bacteria"/>
</dbReference>
<dbReference type="OrthoDB" id="9810734at2"/>
<dbReference type="InterPro" id="IPR036291">
    <property type="entry name" value="NAD(P)-bd_dom_sf"/>
</dbReference>